<evidence type="ECO:0000313" key="14">
    <source>
        <dbReference type="EMBL" id="KAL1505188.1"/>
    </source>
</evidence>
<dbReference type="Gene3D" id="1.20.5.210">
    <property type="entry name" value="Cytochrome b-c1 complex subunit 8"/>
    <property type="match status" value="1"/>
</dbReference>
<proteinExistence type="inferred from homology"/>
<evidence type="ECO:0000256" key="7">
    <source>
        <dbReference type="ARBA" id="ARBA00022792"/>
    </source>
</evidence>
<keyword evidence="4 13" id="KW-0813">Transport</keyword>
<comment type="function">
    <text evidence="13">Component of the ubiquinol-cytochrome c oxidoreductase, a multisubunit transmembrane complex that is part of the mitochondrial electron transport chain which drives oxidative phosphorylation. The complex plays an important role in the uptake of multiple carbon sources present in different host niches.</text>
</comment>
<dbReference type="EMBL" id="JBDJPC010000004">
    <property type="protein sequence ID" value="KAL1505188.1"/>
    <property type="molecule type" value="Genomic_DNA"/>
</dbReference>
<evidence type="ECO:0000256" key="5">
    <source>
        <dbReference type="ARBA" id="ARBA00022660"/>
    </source>
</evidence>
<name>A0ABD1EW16_HYPHA</name>
<keyword evidence="9 13" id="KW-1133">Transmembrane helix</keyword>
<gene>
    <name evidence="14" type="ORF">ABEB36_004809</name>
</gene>
<dbReference type="PANTHER" id="PTHR12119">
    <property type="entry name" value="UBIQUINOL-CYTOCHROME C REDUCTASE COMPLEX UBIQUINONE-BINDING PROTEIN QP-C"/>
    <property type="match status" value="1"/>
</dbReference>
<dbReference type="GO" id="GO:0006122">
    <property type="term" value="P:mitochondrial electron transport, ubiquinol to cytochrome c"/>
    <property type="evidence" value="ECO:0007669"/>
    <property type="project" value="UniProtKB-UniRule"/>
</dbReference>
<dbReference type="GO" id="GO:0045275">
    <property type="term" value="C:respiratory chain complex III"/>
    <property type="evidence" value="ECO:0007669"/>
    <property type="project" value="UniProtKB-UniRule"/>
</dbReference>
<reference evidence="14 15" key="1">
    <citation type="submission" date="2024-05" db="EMBL/GenBank/DDBJ databases">
        <title>Genetic variation in Jamaican populations of the coffee berry borer (Hypothenemus hampei).</title>
        <authorList>
            <person name="Errbii M."/>
            <person name="Myrie A."/>
        </authorList>
    </citation>
    <scope>NUCLEOTIDE SEQUENCE [LARGE SCALE GENOMIC DNA]</scope>
    <source>
        <strain evidence="14">JA-Hopewell-2020-01-JO</strain>
        <tissue evidence="14">Whole body</tissue>
    </source>
</reference>
<keyword evidence="10 13" id="KW-0496">Mitochondrion</keyword>
<dbReference type="Proteomes" id="UP001566132">
    <property type="component" value="Unassembled WGS sequence"/>
</dbReference>
<comment type="caution">
    <text evidence="14">The sequence shown here is derived from an EMBL/GenBank/DDBJ whole genome shotgun (WGS) entry which is preliminary data.</text>
</comment>
<feature type="transmembrane region" description="Helical" evidence="13">
    <location>
        <begin position="44"/>
        <end position="61"/>
    </location>
</feature>
<keyword evidence="11 13" id="KW-0472">Membrane</keyword>
<evidence type="ECO:0000256" key="11">
    <source>
        <dbReference type="ARBA" id="ARBA00023136"/>
    </source>
</evidence>
<dbReference type="GO" id="GO:0005743">
    <property type="term" value="C:mitochondrial inner membrane"/>
    <property type="evidence" value="ECO:0007669"/>
    <property type="project" value="UniProtKB-SubCell"/>
</dbReference>
<comment type="subcellular location">
    <subcellularLocation>
        <location evidence="1 13">Mitochondrion inner membrane</location>
        <topology evidence="1 13">Single-pass membrane protein</topology>
    </subcellularLocation>
</comment>
<dbReference type="Pfam" id="PF02939">
    <property type="entry name" value="UcrQ"/>
    <property type="match status" value="1"/>
</dbReference>
<keyword evidence="7 13" id="KW-0999">Mitochondrion inner membrane</keyword>
<evidence type="ECO:0000256" key="6">
    <source>
        <dbReference type="ARBA" id="ARBA00022692"/>
    </source>
</evidence>
<dbReference type="AlphaFoldDB" id="A0ABD1EW16"/>
<keyword evidence="6 13" id="KW-0812">Transmembrane</keyword>
<keyword evidence="15" id="KW-1185">Reference proteome</keyword>
<keyword evidence="5 13" id="KW-0679">Respiratory chain</keyword>
<evidence type="ECO:0000256" key="4">
    <source>
        <dbReference type="ARBA" id="ARBA00022448"/>
    </source>
</evidence>
<dbReference type="PANTHER" id="PTHR12119:SF2">
    <property type="entry name" value="CYTOCHROME B-C1 COMPLEX SUBUNIT 8"/>
    <property type="match status" value="1"/>
</dbReference>
<evidence type="ECO:0000256" key="9">
    <source>
        <dbReference type="ARBA" id="ARBA00022989"/>
    </source>
</evidence>
<evidence type="ECO:0000256" key="10">
    <source>
        <dbReference type="ARBA" id="ARBA00023128"/>
    </source>
</evidence>
<dbReference type="SUPFAM" id="SSF81508">
    <property type="entry name" value="Ubiquinone-binding protein QP-C of cytochrome bc1 complex (Ubiquinol-cytochrome c reductase)"/>
    <property type="match status" value="1"/>
</dbReference>
<accession>A0ABD1EW16</accession>
<organism evidence="14 15">
    <name type="scientific">Hypothenemus hampei</name>
    <name type="common">Coffee berry borer</name>
    <dbReference type="NCBI Taxonomy" id="57062"/>
    <lineage>
        <taxon>Eukaryota</taxon>
        <taxon>Metazoa</taxon>
        <taxon>Ecdysozoa</taxon>
        <taxon>Arthropoda</taxon>
        <taxon>Hexapoda</taxon>
        <taxon>Insecta</taxon>
        <taxon>Pterygota</taxon>
        <taxon>Neoptera</taxon>
        <taxon>Endopterygota</taxon>
        <taxon>Coleoptera</taxon>
        <taxon>Polyphaga</taxon>
        <taxon>Cucujiformia</taxon>
        <taxon>Curculionidae</taxon>
        <taxon>Scolytinae</taxon>
        <taxon>Hypothenemus</taxon>
    </lineage>
</organism>
<evidence type="ECO:0000256" key="3">
    <source>
        <dbReference type="ARBA" id="ARBA00016324"/>
    </source>
</evidence>
<evidence type="ECO:0000313" key="15">
    <source>
        <dbReference type="Proteomes" id="UP001566132"/>
    </source>
</evidence>
<evidence type="ECO:0000256" key="8">
    <source>
        <dbReference type="ARBA" id="ARBA00022982"/>
    </source>
</evidence>
<dbReference type="InterPro" id="IPR004205">
    <property type="entry name" value="Cyt_bc1_su8"/>
</dbReference>
<evidence type="ECO:0000256" key="1">
    <source>
        <dbReference type="ARBA" id="ARBA00004434"/>
    </source>
</evidence>
<evidence type="ECO:0000256" key="13">
    <source>
        <dbReference type="RuleBase" id="RU368118"/>
    </source>
</evidence>
<comment type="similarity">
    <text evidence="2 13">Belongs to the UQCRQ/QCR8 family.</text>
</comment>
<evidence type="ECO:0000256" key="2">
    <source>
        <dbReference type="ARBA" id="ARBA00007668"/>
    </source>
</evidence>
<keyword evidence="8 13" id="KW-0249">Electron transport</keyword>
<sequence>MGHKGPRTFFRGMIYYAVSPFYLKPDVVSTYGITNMIRRIKEETFYVCTPLAVAYLIYYFLQKKHAQLNRKNPQDYMNDT</sequence>
<evidence type="ECO:0000256" key="12">
    <source>
        <dbReference type="ARBA" id="ARBA00047105"/>
    </source>
</evidence>
<dbReference type="InterPro" id="IPR036642">
    <property type="entry name" value="Cyt_bc1_su8_sf"/>
</dbReference>
<comment type="subunit">
    <text evidence="12 13">Component of the ubiquinol-cytochrome c oxidoreductase (cytochrome b-c1 complex, complex III, CIII), a multisubunit enzyme composed of 11 subunits. The complex is composed of 3 respiratory subunits cytochrome b, cytochrome c1 and Rieske protein UQCRFS1, 2 core protein subunits UQCRC1/QCR1 and UQCRC2/QCR2, and 6 low-molecular weight protein subunits UQCRH/QCR6, UQCRB/QCR7, UQCRQ/QCR8, UQCR10/QCR9, UQCR11/QCR10 and subunit 9, the cleavage product of Rieske protein UQCRFS1. The complex exists as an obligatory dimer and forms supercomplexes (SCs) in the inner mitochondrial membrane with NADH-ubiquinone oxidoreductase (complex I, CI) and cytochrome c oxidase (complex IV, CIV), resulting in different assemblies (supercomplex SCI(1)III(2)IV(1) and megacomplex MCI(2)III(2)IV(2)). Interacts with UQCC6.</text>
</comment>
<protein>
    <recommendedName>
        <fullName evidence="3 13">Cytochrome b-c1 complex subunit 8</fullName>
    </recommendedName>
    <alternativeName>
        <fullName evidence="13">Complex III subunit 8</fullName>
    </alternativeName>
</protein>